<dbReference type="InterPro" id="IPR034660">
    <property type="entry name" value="DinB/YfiT-like"/>
</dbReference>
<evidence type="ECO:0000313" key="2">
    <source>
        <dbReference type="Proteomes" id="UP001516351"/>
    </source>
</evidence>
<organism evidence="1 2">
    <name type="scientific">Asaia spathodeae</name>
    <dbReference type="NCBI Taxonomy" id="657016"/>
    <lineage>
        <taxon>Bacteria</taxon>
        <taxon>Pseudomonadati</taxon>
        <taxon>Pseudomonadota</taxon>
        <taxon>Alphaproteobacteria</taxon>
        <taxon>Acetobacterales</taxon>
        <taxon>Acetobacteraceae</taxon>
        <taxon>Asaia</taxon>
    </lineage>
</organism>
<dbReference type="EMBL" id="JABXXV010000009">
    <property type="protein sequence ID" value="NVN48013.1"/>
    <property type="molecule type" value="Genomic_DNA"/>
</dbReference>
<dbReference type="Pfam" id="PF08020">
    <property type="entry name" value="DUF1706"/>
    <property type="match status" value="1"/>
</dbReference>
<protein>
    <submittedName>
        <fullName evidence="1">ClbS/DfsB family four-helix bundle protein</fullName>
    </submittedName>
</protein>
<dbReference type="Gene3D" id="1.20.120.450">
    <property type="entry name" value="dinb family like domain"/>
    <property type="match status" value="1"/>
</dbReference>
<keyword evidence="2" id="KW-1185">Reference proteome</keyword>
<accession>A0ABX2P7T4</accession>
<proteinExistence type="predicted"/>
<sequence length="185" mass="21056">MYVPASKAELLSALCMNFDKLMIDLARVPQRSARDRTLAGHAAGTVISPADLVSYLLGWNLLVLKWLDRDDRGLGVDFPETGFKWNQLRLLAQKFYVDYADLSYPELLERLSIAKQHLIATISARTDAELYSRPWYDKWSKGRMIQFNTASPYANARGRIRKWLRDNQNASSVVMGVSRNESDVA</sequence>
<name>A0ABX2P7T4_9PROT</name>
<dbReference type="InterPro" id="IPR012550">
    <property type="entry name" value="DUF1706"/>
</dbReference>
<comment type="caution">
    <text evidence="1">The sequence shown here is derived from an EMBL/GenBank/DDBJ whole genome shotgun (WGS) entry which is preliminary data.</text>
</comment>
<dbReference type="PANTHER" id="PTHR40658:SF3">
    <property type="entry name" value="CLBS_DFSB FAMILY FOUR-HELIX BUNDLE PROTEIN"/>
    <property type="match status" value="1"/>
</dbReference>
<dbReference type="Proteomes" id="UP001516351">
    <property type="component" value="Unassembled WGS sequence"/>
</dbReference>
<gene>
    <name evidence="1" type="ORF">HW542_14535</name>
</gene>
<evidence type="ECO:0000313" key="1">
    <source>
        <dbReference type="EMBL" id="NVN48013.1"/>
    </source>
</evidence>
<dbReference type="PANTHER" id="PTHR40658">
    <property type="match status" value="1"/>
</dbReference>
<dbReference type="PIRSF" id="PIRSF031551">
    <property type="entry name" value="DUF1706"/>
    <property type="match status" value="1"/>
</dbReference>
<reference evidence="1 2" key="1">
    <citation type="submission" date="2020-06" db="EMBL/GenBank/DDBJ databases">
        <title>Synonyms of Asaia species.</title>
        <authorList>
            <person name="Sombolestani A."/>
        </authorList>
    </citation>
    <scope>NUCLEOTIDE SEQUENCE [LARGE SCALE GENOMIC DNA]</scope>
    <source>
        <strain evidence="1 2">LMG 27047</strain>
    </source>
</reference>